<keyword evidence="1" id="KW-0694">RNA-binding</keyword>
<dbReference type="EMBL" id="ATBP01000315">
    <property type="protein sequence ID" value="ETR71142.1"/>
    <property type="molecule type" value="Genomic_DNA"/>
</dbReference>
<comment type="caution">
    <text evidence="4">The sequence shown here is derived from an EMBL/GenBank/DDBJ whole genome shotgun (WGS) entry which is preliminary data.</text>
</comment>
<organism evidence="4 5">
    <name type="scientific">Candidatus Magnetoglobus multicellularis str. Araruama</name>
    <dbReference type="NCBI Taxonomy" id="890399"/>
    <lineage>
        <taxon>Bacteria</taxon>
        <taxon>Pseudomonadati</taxon>
        <taxon>Thermodesulfobacteriota</taxon>
        <taxon>Desulfobacteria</taxon>
        <taxon>Desulfobacterales</taxon>
        <taxon>Desulfobacteraceae</taxon>
        <taxon>Candidatus Magnetoglobus</taxon>
    </lineage>
</organism>
<dbReference type="SMART" id="SM00360">
    <property type="entry name" value="RRM"/>
    <property type="match status" value="1"/>
</dbReference>
<dbReference type="SUPFAM" id="SSF54928">
    <property type="entry name" value="RNA-binding domain, RBD"/>
    <property type="match status" value="1"/>
</dbReference>
<evidence type="ECO:0000313" key="5">
    <source>
        <dbReference type="Proteomes" id="UP000189670"/>
    </source>
</evidence>
<accession>A0A1V1P8C6</accession>
<dbReference type="InterPro" id="IPR035979">
    <property type="entry name" value="RBD_domain_sf"/>
</dbReference>
<gene>
    <name evidence="4" type="ORF">OMM_08313</name>
</gene>
<evidence type="ECO:0000259" key="3">
    <source>
        <dbReference type="PROSITE" id="PS50102"/>
    </source>
</evidence>
<dbReference type="InterPro" id="IPR012677">
    <property type="entry name" value="Nucleotide-bd_a/b_plait_sf"/>
</dbReference>
<dbReference type="Proteomes" id="UP000189670">
    <property type="component" value="Unassembled WGS sequence"/>
</dbReference>
<dbReference type="InterPro" id="IPR000504">
    <property type="entry name" value="RRM_dom"/>
</dbReference>
<feature type="non-terminal residue" evidence="4">
    <location>
        <position position="96"/>
    </location>
</feature>
<proteinExistence type="predicted"/>
<dbReference type="Gene3D" id="3.30.70.330">
    <property type="match status" value="1"/>
</dbReference>
<dbReference type="PANTHER" id="PTHR48027">
    <property type="entry name" value="HETEROGENEOUS NUCLEAR RIBONUCLEOPROTEIN 87F-RELATED"/>
    <property type="match status" value="1"/>
</dbReference>
<sequence length="96" mass="10647">MKTIYVGNIPFSSTKQDIEELFEKHGEVHSVKFINDRISGKFRGFGFVEMDDDAADKAIESLDGYELDGRNLKINEAKGRKPPRQDHRGGGGGGGY</sequence>
<feature type="domain" description="RRM" evidence="3">
    <location>
        <begin position="2"/>
        <end position="79"/>
    </location>
</feature>
<evidence type="ECO:0000256" key="1">
    <source>
        <dbReference type="ARBA" id="ARBA00022884"/>
    </source>
</evidence>
<evidence type="ECO:0000313" key="4">
    <source>
        <dbReference type="EMBL" id="ETR71142.1"/>
    </source>
</evidence>
<dbReference type="AlphaFoldDB" id="A0A1V1P8C6"/>
<evidence type="ECO:0000256" key="2">
    <source>
        <dbReference type="SAM" id="MobiDB-lite"/>
    </source>
</evidence>
<name>A0A1V1P8C6_9BACT</name>
<dbReference type="PROSITE" id="PS50102">
    <property type="entry name" value="RRM"/>
    <property type="match status" value="1"/>
</dbReference>
<dbReference type="Pfam" id="PF00076">
    <property type="entry name" value="RRM_1"/>
    <property type="match status" value="1"/>
</dbReference>
<protein>
    <submittedName>
        <fullName evidence="4">RNP-1 like RNA-binding protein</fullName>
    </submittedName>
</protein>
<dbReference type="GO" id="GO:0003723">
    <property type="term" value="F:RNA binding"/>
    <property type="evidence" value="ECO:0007669"/>
    <property type="project" value="UniProtKB-KW"/>
</dbReference>
<reference evidence="5" key="1">
    <citation type="submission" date="2012-11" db="EMBL/GenBank/DDBJ databases">
        <authorList>
            <person name="Lucero-Rivera Y.E."/>
            <person name="Tovar-Ramirez D."/>
        </authorList>
    </citation>
    <scope>NUCLEOTIDE SEQUENCE [LARGE SCALE GENOMIC DNA]</scope>
    <source>
        <strain evidence="5">Araruama</strain>
    </source>
</reference>
<feature type="compositionally biased region" description="Basic and acidic residues" evidence="2">
    <location>
        <begin position="73"/>
        <end position="89"/>
    </location>
</feature>
<dbReference type="InterPro" id="IPR052462">
    <property type="entry name" value="SLIRP/GR-RBP-like"/>
</dbReference>
<feature type="region of interest" description="Disordered" evidence="2">
    <location>
        <begin position="73"/>
        <end position="96"/>
    </location>
</feature>